<dbReference type="PROSITE" id="PS50943">
    <property type="entry name" value="HTH_CROC1"/>
    <property type="match status" value="1"/>
</dbReference>
<dbReference type="CDD" id="cd00093">
    <property type="entry name" value="HTH_XRE"/>
    <property type="match status" value="1"/>
</dbReference>
<reference evidence="2 3" key="1">
    <citation type="submission" date="2020-08" db="EMBL/GenBank/DDBJ databases">
        <title>Bridging the membrane lipid divide: bacteria of the FCB group superphylum have the potential to synthesize archaeal ether lipids.</title>
        <authorList>
            <person name="Villanueva L."/>
            <person name="Von Meijenfeldt F.A.B."/>
            <person name="Westbye A.B."/>
            <person name="Yadav S."/>
            <person name="Hopmans E.C."/>
            <person name="Dutilh B.E."/>
            <person name="Sinninghe Damste J.S."/>
        </authorList>
    </citation>
    <scope>NUCLEOTIDE SEQUENCE [LARGE SCALE GENOMIC DNA]</scope>
    <source>
        <strain evidence="2">NIOZ-UU17</strain>
    </source>
</reference>
<dbReference type="Gene3D" id="1.10.260.40">
    <property type="entry name" value="lambda repressor-like DNA-binding domains"/>
    <property type="match status" value="1"/>
</dbReference>
<protein>
    <submittedName>
        <fullName evidence="2">Helix-turn-helix domain-containing protein</fullName>
    </submittedName>
</protein>
<evidence type="ECO:0000259" key="1">
    <source>
        <dbReference type="PROSITE" id="PS50943"/>
    </source>
</evidence>
<dbReference type="EMBL" id="JACNIG010000115">
    <property type="protein sequence ID" value="MBC8431123.1"/>
    <property type="molecule type" value="Genomic_DNA"/>
</dbReference>
<accession>A0A8J6TPM5</accession>
<gene>
    <name evidence="2" type="ORF">H8D96_04315</name>
</gene>
<dbReference type="InterPro" id="IPR001387">
    <property type="entry name" value="Cro/C1-type_HTH"/>
</dbReference>
<dbReference type="AlphaFoldDB" id="A0A8J6TPM5"/>
<dbReference type="GO" id="GO:0003677">
    <property type="term" value="F:DNA binding"/>
    <property type="evidence" value="ECO:0007669"/>
    <property type="project" value="InterPro"/>
</dbReference>
<organism evidence="2 3">
    <name type="scientific">Candidatus Desulfatibia vada</name>
    <dbReference type="NCBI Taxonomy" id="2841696"/>
    <lineage>
        <taxon>Bacteria</taxon>
        <taxon>Pseudomonadati</taxon>
        <taxon>Thermodesulfobacteriota</taxon>
        <taxon>Desulfobacteria</taxon>
        <taxon>Desulfobacterales</taxon>
        <taxon>Desulfobacterales incertae sedis</taxon>
        <taxon>Candidatus Desulfatibia</taxon>
    </lineage>
</organism>
<sequence>MNVLTEPQVIKQDDKPAFAVIPWDVYQELVKNYIPDESDVWFPQEVVEANVVRGDSLLKAWREYLGLTQAEVAKRAGMSQPAYAKLEKPDANPRTATLRKIAKALGISLEHLTE</sequence>
<dbReference type="InterPro" id="IPR010982">
    <property type="entry name" value="Lambda_DNA-bd_dom_sf"/>
</dbReference>
<name>A0A8J6TPM5_9BACT</name>
<evidence type="ECO:0000313" key="2">
    <source>
        <dbReference type="EMBL" id="MBC8431123.1"/>
    </source>
</evidence>
<feature type="domain" description="HTH cro/C1-type" evidence="1">
    <location>
        <begin position="58"/>
        <end position="112"/>
    </location>
</feature>
<dbReference type="SUPFAM" id="SSF47413">
    <property type="entry name" value="lambda repressor-like DNA-binding domains"/>
    <property type="match status" value="1"/>
</dbReference>
<dbReference type="SMART" id="SM00530">
    <property type="entry name" value="HTH_XRE"/>
    <property type="match status" value="1"/>
</dbReference>
<proteinExistence type="predicted"/>
<dbReference type="Pfam" id="PF01381">
    <property type="entry name" value="HTH_3"/>
    <property type="match status" value="1"/>
</dbReference>
<evidence type="ECO:0000313" key="3">
    <source>
        <dbReference type="Proteomes" id="UP000605201"/>
    </source>
</evidence>
<dbReference type="Proteomes" id="UP000605201">
    <property type="component" value="Unassembled WGS sequence"/>
</dbReference>
<comment type="caution">
    <text evidence="2">The sequence shown here is derived from an EMBL/GenBank/DDBJ whole genome shotgun (WGS) entry which is preliminary data.</text>
</comment>